<dbReference type="InterPro" id="IPR023198">
    <property type="entry name" value="PGP-like_dom2"/>
</dbReference>
<dbReference type="CDD" id="cd02588">
    <property type="entry name" value="HAD_L2-DEX"/>
    <property type="match status" value="1"/>
</dbReference>
<dbReference type="SFLD" id="SFLDG01129">
    <property type="entry name" value="C1.5:_HAD__Beta-PGM__Phosphata"/>
    <property type="match status" value="1"/>
</dbReference>
<dbReference type="InterPro" id="IPR051540">
    <property type="entry name" value="S-2-haloacid_dehalogenase"/>
</dbReference>
<dbReference type="PRINTS" id="PR00413">
    <property type="entry name" value="HADHALOGNASE"/>
</dbReference>
<evidence type="ECO:0000313" key="5">
    <source>
        <dbReference type="Proteomes" id="UP000326554"/>
    </source>
</evidence>
<dbReference type="SFLD" id="SFLDF00045">
    <property type="entry name" value="2-haloacid_dehalogenase"/>
    <property type="match status" value="1"/>
</dbReference>
<comment type="catalytic activity">
    <reaction evidence="3">
        <text>an (S)-2-haloacid + H2O = a (2R)-2-hydroxycarboxylate + a halide anion + H(+)</text>
        <dbReference type="Rhea" id="RHEA:11192"/>
        <dbReference type="ChEBI" id="CHEBI:15377"/>
        <dbReference type="ChEBI" id="CHEBI:15378"/>
        <dbReference type="ChEBI" id="CHEBI:16042"/>
        <dbReference type="ChEBI" id="CHEBI:58314"/>
        <dbReference type="ChEBI" id="CHEBI:137405"/>
        <dbReference type="EC" id="3.8.1.2"/>
    </reaction>
</comment>
<dbReference type="SUPFAM" id="SSF56784">
    <property type="entry name" value="HAD-like"/>
    <property type="match status" value="1"/>
</dbReference>
<dbReference type="EMBL" id="VYQE01000003">
    <property type="protein sequence ID" value="KAA9008165.1"/>
    <property type="molecule type" value="Genomic_DNA"/>
</dbReference>
<dbReference type="NCBIfam" id="TIGR01428">
    <property type="entry name" value="HAD_type_II"/>
    <property type="match status" value="1"/>
</dbReference>
<dbReference type="Gene3D" id="1.10.150.240">
    <property type="entry name" value="Putative phosphatase, domain 2"/>
    <property type="match status" value="1"/>
</dbReference>
<reference evidence="4 5" key="1">
    <citation type="submission" date="2019-09" db="EMBL/GenBank/DDBJ databases">
        <authorList>
            <person name="Park J.-S."/>
            <person name="Choi H.-J."/>
        </authorList>
    </citation>
    <scope>NUCLEOTIDE SEQUENCE [LARGE SCALE GENOMIC DNA]</scope>
    <source>
        <strain evidence="4 5">176SS1-4</strain>
    </source>
</reference>
<dbReference type="Gene3D" id="3.40.50.1000">
    <property type="entry name" value="HAD superfamily/HAD-like"/>
    <property type="match status" value="1"/>
</dbReference>
<proteinExistence type="inferred from homology"/>
<dbReference type="GO" id="GO:0018784">
    <property type="term" value="F:(S)-2-haloacid dehalogenase activity"/>
    <property type="evidence" value="ECO:0007669"/>
    <property type="project" value="UniProtKB-UniRule"/>
</dbReference>
<dbReference type="InterPro" id="IPR023214">
    <property type="entry name" value="HAD_sf"/>
</dbReference>
<organism evidence="4 5">
    <name type="scientific">Histidinibacterium aquaticum</name>
    <dbReference type="NCBI Taxonomy" id="2613962"/>
    <lineage>
        <taxon>Bacteria</taxon>
        <taxon>Pseudomonadati</taxon>
        <taxon>Pseudomonadota</taxon>
        <taxon>Alphaproteobacteria</taxon>
        <taxon>Rhodobacterales</taxon>
        <taxon>Paracoccaceae</taxon>
        <taxon>Histidinibacterium</taxon>
    </lineage>
</organism>
<keyword evidence="5" id="KW-1185">Reference proteome</keyword>
<dbReference type="NCBIfam" id="TIGR01493">
    <property type="entry name" value="HAD-SF-IA-v2"/>
    <property type="match status" value="1"/>
</dbReference>
<dbReference type="PANTHER" id="PTHR43316">
    <property type="entry name" value="HYDROLASE, HALOACID DELAHOGENASE-RELATED"/>
    <property type="match status" value="1"/>
</dbReference>
<sequence length="225" mass="24368">MTIRACIFDAYGTLFDIAGAAREAAEEPGRERLKELWPRLAEDWRQKQLQYTWLRAAAGRHADFWQVTCDGLDWALEAAGLDDPALRTRLLDLYRRLPAYPEVPAVLSALKAKGLHCAILTNGTPGMMEDALVAAGIGGHLDAVLSAEEAGVFKPSPKVYDLVGQRFGTDPSEVLFVSANGWDAAGGAGYGFRTLWVNRTGAPSDRLYAEPAHVASDLTGVPDLV</sequence>
<comment type="caution">
    <text evidence="4">The sequence shown here is derived from an EMBL/GenBank/DDBJ whole genome shotgun (WGS) entry which is preliminary data.</text>
</comment>
<protein>
    <recommendedName>
        <fullName evidence="3">(S)-2-haloacid dehalogenase</fullName>
        <ecNumber evidence="3">3.8.1.2</ecNumber>
    </recommendedName>
    <alternativeName>
        <fullName evidence="3">2-haloalkanoic acid dehalogenase</fullName>
    </alternativeName>
    <alternativeName>
        <fullName evidence="3">Halocarboxylic acid halidohydrolase</fullName>
    </alternativeName>
    <alternativeName>
        <fullName evidence="3">L-2-haloacid dehalogenase</fullName>
    </alternativeName>
</protein>
<accession>A0A5J5GJ42</accession>
<evidence type="ECO:0000256" key="3">
    <source>
        <dbReference type="RuleBase" id="RU368077"/>
    </source>
</evidence>
<comment type="function">
    <text evidence="3">Catalyzes the hydrolytic dehalogenation of small (S)-2-haloalkanoic acids to yield the corresponding (R)-2-hydroxyalkanoic acids.</text>
</comment>
<keyword evidence="2 3" id="KW-0378">Hydrolase</keyword>
<comment type="similarity">
    <text evidence="1 3">Belongs to the HAD-like hydrolase superfamily. S-2-haloalkanoic acid dehalogenase family.</text>
</comment>
<dbReference type="InterPro" id="IPR006328">
    <property type="entry name" value="2-HAD"/>
</dbReference>
<evidence type="ECO:0000256" key="2">
    <source>
        <dbReference type="ARBA" id="ARBA00022801"/>
    </source>
</evidence>
<dbReference type="InterPro" id="IPR006439">
    <property type="entry name" value="HAD-SF_hydro_IA"/>
</dbReference>
<dbReference type="Proteomes" id="UP000326554">
    <property type="component" value="Unassembled WGS sequence"/>
</dbReference>
<dbReference type="EC" id="3.8.1.2" evidence="3"/>
<dbReference type="Pfam" id="PF00702">
    <property type="entry name" value="Hydrolase"/>
    <property type="match status" value="1"/>
</dbReference>
<dbReference type="AlphaFoldDB" id="A0A5J5GJ42"/>
<evidence type="ECO:0000313" key="4">
    <source>
        <dbReference type="EMBL" id="KAA9008165.1"/>
    </source>
</evidence>
<name>A0A5J5GJ42_9RHOB</name>
<dbReference type="RefSeq" id="WP_150445448.1">
    <property type="nucleotide sequence ID" value="NZ_VYQE01000003.1"/>
</dbReference>
<dbReference type="SFLD" id="SFLDG01135">
    <property type="entry name" value="C1.5.6:_HAD__Beta-PGM__Phospha"/>
    <property type="match status" value="1"/>
</dbReference>
<evidence type="ECO:0000256" key="1">
    <source>
        <dbReference type="ARBA" id="ARBA00008106"/>
    </source>
</evidence>
<dbReference type="SFLD" id="SFLDS00003">
    <property type="entry name" value="Haloacid_Dehalogenase"/>
    <property type="match status" value="1"/>
</dbReference>
<gene>
    <name evidence="4" type="ORF">F3S47_11745</name>
</gene>
<dbReference type="PANTHER" id="PTHR43316:SF3">
    <property type="entry name" value="HALOACID DEHALOGENASE, TYPE II (AFU_ORTHOLOGUE AFUA_2G07750)-RELATED"/>
    <property type="match status" value="1"/>
</dbReference>
<dbReference type="InterPro" id="IPR036412">
    <property type="entry name" value="HAD-like_sf"/>
</dbReference>